<dbReference type="GO" id="GO:0004499">
    <property type="term" value="F:N,N-dimethylaniline monooxygenase activity"/>
    <property type="evidence" value="ECO:0007669"/>
    <property type="project" value="InterPro"/>
</dbReference>
<reference evidence="8" key="1">
    <citation type="submission" date="2018-05" db="EMBL/GenBank/DDBJ databases">
        <authorList>
            <person name="Lanie J.A."/>
            <person name="Ng W.-L."/>
            <person name="Kazmierczak K.M."/>
            <person name="Andrzejewski T.M."/>
            <person name="Davidsen T.M."/>
            <person name="Wayne K.J."/>
            <person name="Tettelin H."/>
            <person name="Glass J.I."/>
            <person name="Rusch D."/>
            <person name="Podicherti R."/>
            <person name="Tsui H.-C.T."/>
            <person name="Winkler M.E."/>
        </authorList>
    </citation>
    <scope>NUCLEOTIDE SEQUENCE</scope>
</reference>
<dbReference type="GO" id="GO:0050661">
    <property type="term" value="F:NADP binding"/>
    <property type="evidence" value="ECO:0007669"/>
    <property type="project" value="InterPro"/>
</dbReference>
<evidence type="ECO:0000256" key="5">
    <source>
        <dbReference type="ARBA" id="ARBA00022857"/>
    </source>
</evidence>
<dbReference type="SUPFAM" id="SSF51905">
    <property type="entry name" value="FAD/NAD(P)-binding domain"/>
    <property type="match status" value="1"/>
</dbReference>
<evidence type="ECO:0000256" key="3">
    <source>
        <dbReference type="ARBA" id="ARBA00022630"/>
    </source>
</evidence>
<evidence type="ECO:0000256" key="1">
    <source>
        <dbReference type="ARBA" id="ARBA00001974"/>
    </source>
</evidence>
<name>A0A381QW38_9ZZZZ</name>
<dbReference type="EMBL" id="UINC01001482">
    <property type="protein sequence ID" value="SUZ81763.1"/>
    <property type="molecule type" value="Genomic_DNA"/>
</dbReference>
<organism evidence="8">
    <name type="scientific">marine metagenome</name>
    <dbReference type="NCBI Taxonomy" id="408172"/>
    <lineage>
        <taxon>unclassified sequences</taxon>
        <taxon>metagenomes</taxon>
        <taxon>ecological metagenomes</taxon>
    </lineage>
</organism>
<keyword evidence="3" id="KW-0285">Flavoprotein</keyword>
<keyword evidence="7" id="KW-0503">Monooxygenase</keyword>
<dbReference type="PANTHER" id="PTHR43098">
    <property type="entry name" value="L-ORNITHINE N(5)-MONOOXYGENASE-RELATED"/>
    <property type="match status" value="1"/>
</dbReference>
<dbReference type="AlphaFoldDB" id="A0A381QW38"/>
<protein>
    <recommendedName>
        <fullName evidence="9">FAD/NAD(P)-binding domain-containing protein</fullName>
    </recommendedName>
</protein>
<dbReference type="InterPro" id="IPR020946">
    <property type="entry name" value="Flavin_mOase-like"/>
</dbReference>
<proteinExistence type="inferred from homology"/>
<keyword evidence="6" id="KW-0560">Oxidoreductase</keyword>
<evidence type="ECO:0008006" key="9">
    <source>
        <dbReference type="Google" id="ProtNLM"/>
    </source>
</evidence>
<dbReference type="InterPro" id="IPR036188">
    <property type="entry name" value="FAD/NAD-bd_sf"/>
</dbReference>
<evidence type="ECO:0000256" key="7">
    <source>
        <dbReference type="ARBA" id="ARBA00023033"/>
    </source>
</evidence>
<comment type="similarity">
    <text evidence="2">Belongs to the FAD-binding monooxygenase family.</text>
</comment>
<dbReference type="Gene3D" id="3.50.50.60">
    <property type="entry name" value="FAD/NAD(P)-binding domain"/>
    <property type="match status" value="2"/>
</dbReference>
<dbReference type="InterPro" id="IPR050775">
    <property type="entry name" value="FAD-binding_Monooxygenases"/>
</dbReference>
<evidence type="ECO:0000256" key="6">
    <source>
        <dbReference type="ARBA" id="ARBA00023002"/>
    </source>
</evidence>
<dbReference type="Pfam" id="PF00743">
    <property type="entry name" value="FMO-like"/>
    <property type="match status" value="1"/>
</dbReference>
<evidence type="ECO:0000256" key="4">
    <source>
        <dbReference type="ARBA" id="ARBA00022827"/>
    </source>
</evidence>
<comment type="cofactor">
    <cofactor evidence="1">
        <name>FAD</name>
        <dbReference type="ChEBI" id="CHEBI:57692"/>
    </cofactor>
</comment>
<accession>A0A381QW38</accession>
<keyword evidence="4" id="KW-0274">FAD</keyword>
<dbReference type="PANTHER" id="PTHR43098:SF3">
    <property type="entry name" value="L-ORNITHINE N(5)-MONOOXYGENASE-RELATED"/>
    <property type="match status" value="1"/>
</dbReference>
<dbReference type="GO" id="GO:0050660">
    <property type="term" value="F:flavin adenine dinucleotide binding"/>
    <property type="evidence" value="ECO:0007669"/>
    <property type="project" value="InterPro"/>
</dbReference>
<evidence type="ECO:0000313" key="8">
    <source>
        <dbReference type="EMBL" id="SUZ81763.1"/>
    </source>
</evidence>
<gene>
    <name evidence="8" type="ORF">METZ01_LOCUS34617</name>
</gene>
<dbReference type="PRINTS" id="PR00411">
    <property type="entry name" value="PNDRDTASEI"/>
</dbReference>
<sequence length="532" mass="59681">MTKSLSKYDVAIIGAGFAGLYALYKLRSLGFSVRVFEAGSNVGGTWYWNRFPGARCDVNSLEYSYQFSNELQQEWNWSEKYSPQSEILEYANHVADRFDLRKHIQFDTSIVSLLFDEKSDTWLGESEKGERFEANYCVMATGCLSKENIPKFDGIQNFTGTLLHTGKWPHRPIDFSSKHVGIIGTGSSAVQAIPIIAEQAETLTVFQRTATFSIPARNAPMDKNHEKHIKNRYAQFRAENSRRYTALNNRPNHMSALDLDEEARIAIYEDRWQLGGLPFQASFNDLGMNLDANKTAVDFVNGKIHEIVNDPEVAEILSPRTVLGCKRLCVDSGYYETYNRENVTLVNVSEAPIKKITSNGLQTIRGEYQFDTLILATGFDAMTGALLAIDIRGRDNFSLQEKWKEGPANYLGLAITGFPNLFTITGPGSPSVLANMIVGIEQHVDWIADCLTYLHTNKLRTVEASATAEQGWVNLVNDIANETLYPTGCNSWYTGANIPGKPRIFMPYLGYPSYVEKCNDVAENGYRGFVLK</sequence>
<keyword evidence="5" id="KW-0521">NADP</keyword>
<evidence type="ECO:0000256" key="2">
    <source>
        <dbReference type="ARBA" id="ARBA00010139"/>
    </source>
</evidence>